<evidence type="ECO:0000256" key="4">
    <source>
        <dbReference type="HAMAP-Rule" id="MF_00724"/>
    </source>
</evidence>
<comment type="subcellular location">
    <subcellularLocation>
        <location evidence="1 4">Bacterial flagellum basal body</location>
    </subcellularLocation>
</comment>
<comment type="caution">
    <text evidence="6">The sequence shown here is derived from an EMBL/GenBank/DDBJ whole genome shotgun (WGS) entry which is preliminary data.</text>
</comment>
<dbReference type="NCBIfam" id="TIGR00205">
    <property type="entry name" value="fliE"/>
    <property type="match status" value="1"/>
</dbReference>
<evidence type="ECO:0000256" key="2">
    <source>
        <dbReference type="ARBA" id="ARBA00009272"/>
    </source>
</evidence>
<dbReference type="GO" id="GO:0005198">
    <property type="term" value="F:structural molecule activity"/>
    <property type="evidence" value="ECO:0007669"/>
    <property type="project" value="UniProtKB-UniRule"/>
</dbReference>
<gene>
    <name evidence="4" type="primary">fliE</name>
    <name evidence="6" type="ORF">A2557_06595</name>
</gene>
<dbReference type="PANTHER" id="PTHR34653:SF1">
    <property type="entry name" value="FLAGELLAR HOOK-BASAL BODY COMPLEX PROTEIN FLIE"/>
    <property type="match status" value="1"/>
</dbReference>
<keyword evidence="6" id="KW-0966">Cell projection</keyword>
<proteinExistence type="inferred from homology"/>
<evidence type="ECO:0000313" key="6">
    <source>
        <dbReference type="EMBL" id="OGH04653.1"/>
    </source>
</evidence>
<organism evidence="6 7">
    <name type="scientific">Candidatus Lambdaproteobacteria bacterium RIFOXYD2_FULL_56_26</name>
    <dbReference type="NCBI Taxonomy" id="1817773"/>
    <lineage>
        <taxon>Bacteria</taxon>
        <taxon>Pseudomonadati</taxon>
        <taxon>Pseudomonadota</taxon>
        <taxon>Candidatus Lambdaproteobacteria</taxon>
    </lineage>
</organism>
<name>A0A1F6H2P1_9PROT</name>
<dbReference type="GO" id="GO:0009425">
    <property type="term" value="C:bacterial-type flagellum basal body"/>
    <property type="evidence" value="ECO:0007669"/>
    <property type="project" value="UniProtKB-SubCell"/>
</dbReference>
<dbReference type="Pfam" id="PF02049">
    <property type="entry name" value="FliE"/>
    <property type="match status" value="1"/>
</dbReference>
<dbReference type="GO" id="GO:0003774">
    <property type="term" value="F:cytoskeletal motor activity"/>
    <property type="evidence" value="ECO:0007669"/>
    <property type="project" value="InterPro"/>
</dbReference>
<dbReference type="EMBL" id="MFNF01000001">
    <property type="protein sequence ID" value="OGH04653.1"/>
    <property type="molecule type" value="Genomic_DNA"/>
</dbReference>
<dbReference type="PRINTS" id="PR01006">
    <property type="entry name" value="FLGHOOKFLIE"/>
</dbReference>
<evidence type="ECO:0000256" key="3">
    <source>
        <dbReference type="ARBA" id="ARBA00023143"/>
    </source>
</evidence>
<dbReference type="GO" id="GO:0071973">
    <property type="term" value="P:bacterial-type flagellum-dependent cell motility"/>
    <property type="evidence" value="ECO:0007669"/>
    <property type="project" value="InterPro"/>
</dbReference>
<dbReference type="InterPro" id="IPR001624">
    <property type="entry name" value="FliE"/>
</dbReference>
<keyword evidence="6" id="KW-0969">Cilium</keyword>
<dbReference type="PANTHER" id="PTHR34653">
    <property type="match status" value="1"/>
</dbReference>
<dbReference type="Proteomes" id="UP000177583">
    <property type="component" value="Unassembled WGS sequence"/>
</dbReference>
<comment type="similarity">
    <text evidence="2 4">Belongs to the FliE family.</text>
</comment>
<keyword evidence="6" id="KW-0282">Flagellum</keyword>
<dbReference type="AlphaFoldDB" id="A0A1F6H2P1"/>
<accession>A0A1F6H2P1</accession>
<protein>
    <recommendedName>
        <fullName evidence="4 5">Flagellar hook-basal body complex protein FliE</fullName>
    </recommendedName>
</protein>
<evidence type="ECO:0000256" key="1">
    <source>
        <dbReference type="ARBA" id="ARBA00004117"/>
    </source>
</evidence>
<dbReference type="HAMAP" id="MF_00724">
    <property type="entry name" value="FliE"/>
    <property type="match status" value="1"/>
</dbReference>
<evidence type="ECO:0000313" key="7">
    <source>
        <dbReference type="Proteomes" id="UP000177583"/>
    </source>
</evidence>
<sequence length="92" mass="10312">MIRQISPIHQNPVTTKTSASKNVVEGFKQMFDQVNQDQLQADTKVADLATGRSKDVPGTMIALEKAETSMKLLVAVRNKIVTTYEEMMRMQV</sequence>
<evidence type="ECO:0000256" key="5">
    <source>
        <dbReference type="NCBIfam" id="TIGR00205"/>
    </source>
</evidence>
<reference evidence="6 7" key="1">
    <citation type="journal article" date="2016" name="Nat. Commun.">
        <title>Thousands of microbial genomes shed light on interconnected biogeochemical processes in an aquifer system.</title>
        <authorList>
            <person name="Anantharaman K."/>
            <person name="Brown C.T."/>
            <person name="Hug L.A."/>
            <person name="Sharon I."/>
            <person name="Castelle C.J."/>
            <person name="Probst A.J."/>
            <person name="Thomas B.C."/>
            <person name="Singh A."/>
            <person name="Wilkins M.J."/>
            <person name="Karaoz U."/>
            <person name="Brodie E.L."/>
            <person name="Williams K.H."/>
            <person name="Hubbard S.S."/>
            <person name="Banfield J.F."/>
        </authorList>
    </citation>
    <scope>NUCLEOTIDE SEQUENCE [LARGE SCALE GENOMIC DNA]</scope>
</reference>
<keyword evidence="3 4" id="KW-0975">Bacterial flagellum</keyword>